<dbReference type="STRING" id="91626.A0A0C9MKU0"/>
<dbReference type="AlphaFoldDB" id="A0A0C9MKU0"/>
<dbReference type="InterPro" id="IPR006553">
    <property type="entry name" value="Leu-rich_rpt_Cys-con_subtyp"/>
</dbReference>
<reference evidence="2" key="1">
    <citation type="submission" date="2014-09" db="EMBL/GenBank/DDBJ databases">
        <title>Draft genome sequence of an oleaginous Mucoromycotina fungus Mucor ambiguus NBRC6742.</title>
        <authorList>
            <person name="Takeda I."/>
            <person name="Yamane N."/>
            <person name="Morita T."/>
            <person name="Tamano K."/>
            <person name="Machida M."/>
            <person name="Baker S."/>
            <person name="Koike H."/>
        </authorList>
    </citation>
    <scope>NUCLEOTIDE SEQUENCE</scope>
    <source>
        <strain evidence="2">NBRC 6742</strain>
    </source>
</reference>
<keyword evidence="3" id="KW-1185">Reference proteome</keyword>
<evidence type="ECO:0000313" key="3">
    <source>
        <dbReference type="Proteomes" id="UP000053815"/>
    </source>
</evidence>
<organism evidence="2">
    <name type="scientific">Mucor ambiguus</name>
    <dbReference type="NCBI Taxonomy" id="91626"/>
    <lineage>
        <taxon>Eukaryota</taxon>
        <taxon>Fungi</taxon>
        <taxon>Fungi incertae sedis</taxon>
        <taxon>Mucoromycota</taxon>
        <taxon>Mucoromycotina</taxon>
        <taxon>Mucoromycetes</taxon>
        <taxon>Mucorales</taxon>
        <taxon>Mucorineae</taxon>
        <taxon>Mucoraceae</taxon>
        <taxon>Mucor</taxon>
    </lineage>
</organism>
<feature type="compositionally biased region" description="Low complexity" evidence="1">
    <location>
        <begin position="8"/>
        <end position="22"/>
    </location>
</feature>
<evidence type="ECO:0008006" key="4">
    <source>
        <dbReference type="Google" id="ProtNLM"/>
    </source>
</evidence>
<proteinExistence type="predicted"/>
<gene>
    <name evidence="2" type="ORF">MAM1_0583c10968</name>
</gene>
<dbReference type="InterPro" id="IPR050648">
    <property type="entry name" value="F-box_LRR-repeat"/>
</dbReference>
<feature type="region of interest" description="Disordered" evidence="1">
    <location>
        <begin position="1"/>
        <end position="22"/>
    </location>
</feature>
<name>A0A0C9MKU0_9FUNG</name>
<dbReference type="GO" id="GO:0005737">
    <property type="term" value="C:cytoplasm"/>
    <property type="evidence" value="ECO:0007669"/>
    <property type="project" value="TreeGrafter"/>
</dbReference>
<dbReference type="SMART" id="SM00367">
    <property type="entry name" value="LRR_CC"/>
    <property type="match status" value="3"/>
</dbReference>
<dbReference type="Gene3D" id="3.80.10.10">
    <property type="entry name" value="Ribonuclease Inhibitor"/>
    <property type="match status" value="2"/>
</dbReference>
<evidence type="ECO:0000313" key="2">
    <source>
        <dbReference type="EMBL" id="GAN11406.1"/>
    </source>
</evidence>
<dbReference type="Proteomes" id="UP000053815">
    <property type="component" value="Unassembled WGS sequence"/>
</dbReference>
<accession>A0A0C9MKU0</accession>
<dbReference type="Pfam" id="PF13516">
    <property type="entry name" value="LRR_6"/>
    <property type="match status" value="1"/>
</dbReference>
<protein>
    <recommendedName>
        <fullName evidence="4">RNI-like protein</fullName>
    </recommendedName>
</protein>
<dbReference type="EMBL" id="DF836872">
    <property type="protein sequence ID" value="GAN11406.1"/>
    <property type="molecule type" value="Genomic_DNA"/>
</dbReference>
<evidence type="ECO:0000256" key="1">
    <source>
        <dbReference type="SAM" id="MobiDB-lite"/>
    </source>
</evidence>
<sequence>MDNERIISFSSETTSNSPSPSSIQRLNRLIKQHYTEKSSKFYRVFPILLPYIHYTDIPTCALLNSSYNLLVKDQLWSNPRFDRIAYIHDALYVFNKFLTHLPHTQTNTASRIHQLDLQPIQESLYDRVNPKFLQIIVQHCTHLNTLNLEKAEFFNAKSLPKGPWALPHLTYLNLSFCPHVNDEMVVVIARACRQLTRVILDGLTKHKGQGLAGLAAECDQLSSVSVRFNTAIEDQAIIALAKFRHIRLLELDLTGCTKLTSIGFTMLARYAAHLKTLSVAQTSCKLDDIRKFSCIHRFTESLDIARLKQINHEKLAKWIWESNYQKLRTLVMDATTATALVKFSQQPHHLLDTSIREMANLKLMDLPEHTPMSYLYQLINLFPRLTHITFVRAYFETDFLRGMYRTPSPEEESSITDAQLGVFNKSQQQITAIVVREREDNVDCNLLNW</sequence>
<dbReference type="InterPro" id="IPR001611">
    <property type="entry name" value="Leu-rich_rpt"/>
</dbReference>
<dbReference type="OrthoDB" id="10257471at2759"/>
<dbReference type="SUPFAM" id="SSF52047">
    <property type="entry name" value="RNI-like"/>
    <property type="match status" value="1"/>
</dbReference>
<dbReference type="PANTHER" id="PTHR13382">
    <property type="entry name" value="MITOCHONDRIAL ATP SYNTHASE COUPLING FACTOR B"/>
    <property type="match status" value="1"/>
</dbReference>
<dbReference type="InterPro" id="IPR032675">
    <property type="entry name" value="LRR_dom_sf"/>
</dbReference>